<keyword evidence="1 3" id="KW-0378">Hydrolase</keyword>
<keyword evidence="4" id="KW-1185">Reference proteome</keyword>
<protein>
    <submittedName>
        <fullName evidence="3">Unsaturated chondroitin disaccharide hydrolase</fullName>
        <ecNumber evidence="3">3.2.1.180</ecNumber>
    </submittedName>
</protein>
<proteinExistence type="inferred from homology"/>
<evidence type="ECO:0000256" key="1">
    <source>
        <dbReference type="ARBA" id="ARBA00022801"/>
    </source>
</evidence>
<gene>
    <name evidence="3" type="ORF">J2S18_002095</name>
</gene>
<evidence type="ECO:0000313" key="3">
    <source>
        <dbReference type="EMBL" id="MDQ0150157.1"/>
    </source>
</evidence>
<dbReference type="InterPro" id="IPR052369">
    <property type="entry name" value="UG_Glycosaminoglycan_Hydrolase"/>
</dbReference>
<sequence length="405" mass="47018">MKIKKIEPIKNREKFLSQKLLTKEEVKNAIEDCIKIIEKNMKKFPGDKFPDSSSVDYKYPVIENIEWTTGFWTGMLWLAYEYTGDNKFRKLAEENIQSFKDRLDNLIELGHHDLGFLYTTTCVSAYKLTGEELPKEVAIKAAKQLITRYQEKGDFIQAWGPLGAKDNYRLIIDCLMNIPLLYWAAEETGEKDLFNKAYNHYKTACDNVIREDGSSFHTFFFDNETGEPLRGAKRQGYSDESTWSRGQAWGIYGVPLTYKYTKDENAKNLFEAVTNFYLNRLPEDFVCYWDLIFSDEGNIPTDCKVEDQSRDTSSAAIAVCGINEANKHLEETDENKLVYKYAMHAILRSLIENYAAKPESDSEALLLHGTYAVHANRGIDEGTIWGDYYYLEALIRFYKDWDLYW</sequence>
<keyword evidence="3" id="KW-0326">Glycosidase</keyword>
<evidence type="ECO:0000256" key="2">
    <source>
        <dbReference type="ARBA" id="ARBA00038358"/>
    </source>
</evidence>
<dbReference type="InterPro" id="IPR008928">
    <property type="entry name" value="6-hairpin_glycosidase_sf"/>
</dbReference>
<dbReference type="InterPro" id="IPR012341">
    <property type="entry name" value="6hp_glycosidase-like_sf"/>
</dbReference>
<organism evidence="3 4">
    <name type="scientific">Eubacterium multiforme</name>
    <dbReference type="NCBI Taxonomy" id="83339"/>
    <lineage>
        <taxon>Bacteria</taxon>
        <taxon>Bacillati</taxon>
        <taxon>Bacillota</taxon>
        <taxon>Clostridia</taxon>
        <taxon>Eubacteriales</taxon>
        <taxon>Eubacteriaceae</taxon>
        <taxon>Eubacterium</taxon>
    </lineage>
</organism>
<dbReference type="Pfam" id="PF07470">
    <property type="entry name" value="Glyco_hydro_88"/>
    <property type="match status" value="1"/>
</dbReference>
<dbReference type="RefSeq" id="WP_307486665.1">
    <property type="nucleotide sequence ID" value="NZ_JAUSUF010000007.1"/>
</dbReference>
<dbReference type="Gene3D" id="1.50.10.10">
    <property type="match status" value="1"/>
</dbReference>
<reference evidence="3 4" key="1">
    <citation type="submission" date="2023-07" db="EMBL/GenBank/DDBJ databases">
        <title>Genomic Encyclopedia of Type Strains, Phase IV (KMG-IV): sequencing the most valuable type-strain genomes for metagenomic binning, comparative biology and taxonomic classification.</title>
        <authorList>
            <person name="Goeker M."/>
        </authorList>
    </citation>
    <scope>NUCLEOTIDE SEQUENCE [LARGE SCALE GENOMIC DNA]</scope>
    <source>
        <strain evidence="3 4">DSM 20694</strain>
    </source>
</reference>
<accession>A0ABT9UV04</accession>
<comment type="caution">
    <text evidence="3">The sequence shown here is derived from an EMBL/GenBank/DDBJ whole genome shotgun (WGS) entry which is preliminary data.</text>
</comment>
<evidence type="ECO:0000313" key="4">
    <source>
        <dbReference type="Proteomes" id="UP001228504"/>
    </source>
</evidence>
<name>A0ABT9UV04_9FIRM</name>
<dbReference type="PANTHER" id="PTHR36845">
    <property type="entry name" value="HYDROLASE, PUTATIVE (AFU_ORTHOLOGUE AFUA_7G05090)-RELATED"/>
    <property type="match status" value="1"/>
</dbReference>
<comment type="similarity">
    <text evidence="2">Belongs to the glycosyl hydrolase 88 family.</text>
</comment>
<dbReference type="SUPFAM" id="SSF48208">
    <property type="entry name" value="Six-hairpin glycosidases"/>
    <property type="match status" value="1"/>
</dbReference>
<dbReference type="EMBL" id="JAUSUF010000007">
    <property type="protein sequence ID" value="MDQ0150157.1"/>
    <property type="molecule type" value="Genomic_DNA"/>
</dbReference>
<dbReference type="GO" id="GO:0102212">
    <property type="term" value="F:unsaturated chondroitin disaccharide hydrolase activity"/>
    <property type="evidence" value="ECO:0007669"/>
    <property type="project" value="UniProtKB-EC"/>
</dbReference>
<dbReference type="PANTHER" id="PTHR36845:SF1">
    <property type="entry name" value="HYDROLASE, PUTATIVE (AFU_ORTHOLOGUE AFUA_7G05090)-RELATED"/>
    <property type="match status" value="1"/>
</dbReference>
<dbReference type="InterPro" id="IPR010905">
    <property type="entry name" value="Glyco_hydro_88"/>
</dbReference>
<dbReference type="EC" id="3.2.1.180" evidence="3"/>
<dbReference type="Proteomes" id="UP001228504">
    <property type="component" value="Unassembled WGS sequence"/>
</dbReference>